<feature type="non-terminal residue" evidence="1">
    <location>
        <position position="74"/>
    </location>
</feature>
<comment type="caution">
    <text evidence="1">The sequence shown here is derived from an EMBL/GenBank/DDBJ whole genome shotgun (WGS) entry which is preliminary data.</text>
</comment>
<dbReference type="PATRIC" id="fig|322095.3.peg.1166"/>
<organism evidence="1 2">
    <name type="scientific">Porphyromonas somerae</name>
    <dbReference type="NCBI Taxonomy" id="322095"/>
    <lineage>
        <taxon>Bacteria</taxon>
        <taxon>Pseudomonadati</taxon>
        <taxon>Bacteroidota</taxon>
        <taxon>Bacteroidia</taxon>
        <taxon>Bacteroidales</taxon>
        <taxon>Porphyromonadaceae</taxon>
        <taxon>Porphyromonas</taxon>
    </lineage>
</organism>
<accession>A0A134B7V8</accession>
<proteinExistence type="predicted"/>
<dbReference type="Proteomes" id="UP000070224">
    <property type="component" value="Unassembled WGS sequence"/>
</dbReference>
<dbReference type="STRING" id="322095.HMPREF3185_01181"/>
<protein>
    <submittedName>
        <fullName evidence="1">Uncharacterized protein</fullName>
    </submittedName>
</protein>
<evidence type="ECO:0000313" key="2">
    <source>
        <dbReference type="Proteomes" id="UP000070224"/>
    </source>
</evidence>
<name>A0A134B7V8_9PORP</name>
<dbReference type="AlphaFoldDB" id="A0A134B7V8"/>
<reference evidence="2" key="1">
    <citation type="submission" date="2016-01" db="EMBL/GenBank/DDBJ databases">
        <authorList>
            <person name="Mitreva M."/>
            <person name="Pepin K.H."/>
            <person name="Mihindukulasuriya K.A."/>
            <person name="Fulton R."/>
            <person name="Fronick C."/>
            <person name="O'Laughlin M."/>
            <person name="Miner T."/>
            <person name="Herter B."/>
            <person name="Rosa B.A."/>
            <person name="Cordes M."/>
            <person name="Tomlinson C."/>
            <person name="Wollam A."/>
            <person name="Palsikar V.B."/>
            <person name="Mardis E.R."/>
            <person name="Wilson R.K."/>
        </authorList>
    </citation>
    <scope>NUCLEOTIDE SEQUENCE [LARGE SCALE GENOMIC DNA]</scope>
    <source>
        <strain evidence="2">KA00683</strain>
    </source>
</reference>
<dbReference type="EMBL" id="LSDK01000080">
    <property type="protein sequence ID" value="KXB76020.1"/>
    <property type="molecule type" value="Genomic_DNA"/>
</dbReference>
<gene>
    <name evidence="1" type="ORF">HMPREF3185_01181</name>
</gene>
<evidence type="ECO:0000313" key="1">
    <source>
        <dbReference type="EMBL" id="KXB76020.1"/>
    </source>
</evidence>
<sequence>MKNKSPSRSGFLLSMYVVLKTRHVNPNSHVRRFIVHARSPNISATRPQLLSLRAEQQPNIGHHRKLYRNQSKAI</sequence>
<keyword evidence="2" id="KW-1185">Reference proteome</keyword>